<evidence type="ECO:0000256" key="7">
    <source>
        <dbReference type="ARBA" id="ARBA00040944"/>
    </source>
</evidence>
<dbReference type="Pfam" id="PF04577">
    <property type="entry name" value="Glyco_transf_61"/>
    <property type="match status" value="1"/>
</dbReference>
<dbReference type="AlphaFoldDB" id="A0A9D4KRU5"/>
<keyword evidence="11" id="KW-1133">Transmembrane helix</keyword>
<gene>
    <name evidence="13" type="ORF">DPMN_086642</name>
</gene>
<keyword evidence="5" id="KW-0256">Endoplasmic reticulum</keyword>
<feature type="transmembrane region" description="Helical" evidence="11">
    <location>
        <begin position="7"/>
        <end position="23"/>
    </location>
</feature>
<evidence type="ECO:0000256" key="10">
    <source>
        <dbReference type="ARBA" id="ARBA00049432"/>
    </source>
</evidence>
<keyword evidence="11" id="KW-0472">Membrane</keyword>
<dbReference type="PANTHER" id="PTHR20961">
    <property type="entry name" value="GLYCOSYLTRANSFERASE"/>
    <property type="match status" value="1"/>
</dbReference>
<dbReference type="Proteomes" id="UP000828390">
    <property type="component" value="Unassembled WGS sequence"/>
</dbReference>
<feature type="domain" description="Glycosyltransferase 61 catalytic" evidence="12">
    <location>
        <begin position="201"/>
        <end position="397"/>
    </location>
</feature>
<proteinExistence type="predicted"/>
<evidence type="ECO:0000256" key="6">
    <source>
        <dbReference type="ARBA" id="ARBA00023180"/>
    </source>
</evidence>
<keyword evidence="4" id="KW-0732">Signal</keyword>
<keyword evidence="11" id="KW-0812">Transmembrane</keyword>
<evidence type="ECO:0000259" key="12">
    <source>
        <dbReference type="Pfam" id="PF04577"/>
    </source>
</evidence>
<evidence type="ECO:0000256" key="11">
    <source>
        <dbReference type="SAM" id="Phobius"/>
    </source>
</evidence>
<dbReference type="GO" id="GO:0097363">
    <property type="term" value="F:protein O-acetylglucosaminyltransferase activity"/>
    <property type="evidence" value="ECO:0007669"/>
    <property type="project" value="UniProtKB-EC"/>
</dbReference>
<dbReference type="InterPro" id="IPR049625">
    <property type="entry name" value="Glyco_transf_61_cat"/>
</dbReference>
<evidence type="ECO:0000256" key="4">
    <source>
        <dbReference type="ARBA" id="ARBA00022729"/>
    </source>
</evidence>
<keyword evidence="6" id="KW-0325">Glycoprotein</keyword>
<dbReference type="EC" id="2.4.1.255" evidence="1"/>
<accession>A0A9D4KRU5</accession>
<keyword evidence="3" id="KW-0808">Transferase</keyword>
<reference evidence="13" key="1">
    <citation type="journal article" date="2019" name="bioRxiv">
        <title>The Genome of the Zebra Mussel, Dreissena polymorpha: A Resource for Invasive Species Research.</title>
        <authorList>
            <person name="McCartney M.A."/>
            <person name="Auch B."/>
            <person name="Kono T."/>
            <person name="Mallez S."/>
            <person name="Zhang Y."/>
            <person name="Obille A."/>
            <person name="Becker A."/>
            <person name="Abrahante J.E."/>
            <person name="Garbe J."/>
            <person name="Badalamenti J.P."/>
            <person name="Herman A."/>
            <person name="Mangelson H."/>
            <person name="Liachko I."/>
            <person name="Sullivan S."/>
            <person name="Sone E.D."/>
            <person name="Koren S."/>
            <person name="Silverstein K.A.T."/>
            <person name="Beckman K.B."/>
            <person name="Gohl D.M."/>
        </authorList>
    </citation>
    <scope>NUCLEOTIDE SEQUENCE</scope>
    <source>
        <strain evidence="13">Duluth1</strain>
        <tissue evidence="13">Whole animal</tissue>
    </source>
</reference>
<name>A0A9D4KRU5_DREPO</name>
<evidence type="ECO:0000313" key="13">
    <source>
        <dbReference type="EMBL" id="KAH3844384.1"/>
    </source>
</evidence>
<dbReference type="InterPro" id="IPR007657">
    <property type="entry name" value="Glycosyltransferase_61"/>
</dbReference>
<protein>
    <recommendedName>
        <fullName evidence="7">EGF domain-specific O-linked N-acetylglucosamine transferase</fullName>
        <ecNumber evidence="1">2.4.1.255</ecNumber>
    </recommendedName>
    <alternativeName>
        <fullName evidence="8">Extracellular O-linked N-acetylglucosamine transferase</fullName>
    </alternativeName>
</protein>
<keyword evidence="14" id="KW-1185">Reference proteome</keyword>
<comment type="catalytic activity">
    <reaction evidence="10">
        <text>L-threonyl-[protein] + UDP-N-acetyl-alpha-D-glucosamine = 3-O-(N-acetyl-beta-D-glucosaminyl)-L-threonyl-[protein] + UDP + H(+)</text>
        <dbReference type="Rhea" id="RHEA:48908"/>
        <dbReference type="Rhea" id="RHEA-COMP:11060"/>
        <dbReference type="Rhea" id="RHEA-COMP:12252"/>
        <dbReference type="ChEBI" id="CHEBI:15378"/>
        <dbReference type="ChEBI" id="CHEBI:30013"/>
        <dbReference type="ChEBI" id="CHEBI:57705"/>
        <dbReference type="ChEBI" id="CHEBI:58223"/>
        <dbReference type="ChEBI" id="CHEBI:90840"/>
        <dbReference type="EC" id="2.4.1.255"/>
    </reaction>
</comment>
<dbReference type="EMBL" id="JAIWYP010000003">
    <property type="protein sequence ID" value="KAH3844384.1"/>
    <property type="molecule type" value="Genomic_DNA"/>
</dbReference>
<dbReference type="PANTHER" id="PTHR20961:SF148">
    <property type="entry name" value="EGF DOMAIN-SPECIFIC O-LINKED N-ACETYLGLUCOSAMINE TRANSFERASE"/>
    <property type="match status" value="1"/>
</dbReference>
<sequence>MRYHLRVGILIYIIAFTCLMLWWKSSPADTHRASIFSSGPYLKTRVGGKGSGKNHRRHDIEGAVEEFFNARPILGDDPFVDRILNTSLRLCNGNFVGYAGLFAKLLNVVVDISYGSGRKGGENLSEVLHQEETKEFYTYKTGFFQLPCNEKVQYSFMGDSHHLNAWMENGLQTNLKTFSSASLKHSEFAIAITRYEYVNLYHTMTDFYNAFLMLKLFQIQPGDATILWIDGHPEGGLDATWRTLFGNVQRVSELQKPVQFKNMVWSIIGYESPIDNHLLPSLPYHEEFRQFFLAQHRISFKYELNCDKLNILIIWRHNYVAHPRNPKGSVSRKIKNEDELLKKISESFPTHNVKGIQIDALPMQKQLEIIARTDILIGMHGAGLSHTLFLPRHSGLVEMFPAYYTSENRHFRAMAGWRNLLYSKWENTDYLRESFDESTNVDQNEVAKQALNIKRIMCKRSN</sequence>
<evidence type="ECO:0000256" key="2">
    <source>
        <dbReference type="ARBA" id="ARBA00022676"/>
    </source>
</evidence>
<organism evidence="13 14">
    <name type="scientific">Dreissena polymorpha</name>
    <name type="common">Zebra mussel</name>
    <name type="synonym">Mytilus polymorpha</name>
    <dbReference type="NCBI Taxonomy" id="45954"/>
    <lineage>
        <taxon>Eukaryota</taxon>
        <taxon>Metazoa</taxon>
        <taxon>Spiralia</taxon>
        <taxon>Lophotrochozoa</taxon>
        <taxon>Mollusca</taxon>
        <taxon>Bivalvia</taxon>
        <taxon>Autobranchia</taxon>
        <taxon>Heteroconchia</taxon>
        <taxon>Euheterodonta</taxon>
        <taxon>Imparidentia</taxon>
        <taxon>Neoheterodontei</taxon>
        <taxon>Myida</taxon>
        <taxon>Dreissenoidea</taxon>
        <taxon>Dreissenidae</taxon>
        <taxon>Dreissena</taxon>
    </lineage>
</organism>
<evidence type="ECO:0000256" key="5">
    <source>
        <dbReference type="ARBA" id="ARBA00022824"/>
    </source>
</evidence>
<evidence type="ECO:0000256" key="3">
    <source>
        <dbReference type="ARBA" id="ARBA00022679"/>
    </source>
</evidence>
<comment type="caution">
    <text evidence="13">The sequence shown here is derived from an EMBL/GenBank/DDBJ whole genome shotgun (WGS) entry which is preliminary data.</text>
</comment>
<evidence type="ECO:0000256" key="1">
    <source>
        <dbReference type="ARBA" id="ARBA00011970"/>
    </source>
</evidence>
<evidence type="ECO:0000313" key="14">
    <source>
        <dbReference type="Proteomes" id="UP000828390"/>
    </source>
</evidence>
<keyword evidence="2" id="KW-0328">Glycosyltransferase</keyword>
<evidence type="ECO:0000256" key="8">
    <source>
        <dbReference type="ARBA" id="ARBA00042574"/>
    </source>
</evidence>
<evidence type="ECO:0000256" key="9">
    <source>
        <dbReference type="ARBA" id="ARBA00048317"/>
    </source>
</evidence>
<reference evidence="13" key="2">
    <citation type="submission" date="2020-11" db="EMBL/GenBank/DDBJ databases">
        <authorList>
            <person name="McCartney M.A."/>
            <person name="Auch B."/>
            <person name="Kono T."/>
            <person name="Mallez S."/>
            <person name="Becker A."/>
            <person name="Gohl D.M."/>
            <person name="Silverstein K.A.T."/>
            <person name="Koren S."/>
            <person name="Bechman K.B."/>
            <person name="Herman A."/>
            <person name="Abrahante J.E."/>
            <person name="Garbe J."/>
        </authorList>
    </citation>
    <scope>NUCLEOTIDE SEQUENCE</scope>
    <source>
        <strain evidence="13">Duluth1</strain>
        <tissue evidence="13">Whole animal</tissue>
    </source>
</reference>
<comment type="catalytic activity">
    <reaction evidence="9">
        <text>L-seryl-[protein] + UDP-N-acetyl-alpha-D-glucosamine = 3-O-(N-acetyl-beta-D-glucosaminyl)-L-seryl-[protein] + UDP + H(+)</text>
        <dbReference type="Rhea" id="RHEA:48904"/>
        <dbReference type="Rhea" id="RHEA-COMP:9863"/>
        <dbReference type="Rhea" id="RHEA-COMP:12251"/>
        <dbReference type="ChEBI" id="CHEBI:15378"/>
        <dbReference type="ChEBI" id="CHEBI:29999"/>
        <dbReference type="ChEBI" id="CHEBI:57705"/>
        <dbReference type="ChEBI" id="CHEBI:58223"/>
        <dbReference type="ChEBI" id="CHEBI:90838"/>
        <dbReference type="EC" id="2.4.1.255"/>
    </reaction>
</comment>